<comment type="caution">
    <text evidence="2">The sequence shown here is derived from an EMBL/GenBank/DDBJ whole genome shotgun (WGS) entry which is preliminary data.</text>
</comment>
<name>N1U2E2_9LEPT</name>
<reference evidence="2 3" key="1">
    <citation type="submission" date="2013-02" db="EMBL/GenBank/DDBJ databases">
        <authorList>
            <person name="Harkins D.M."/>
            <person name="Durkin A.S."/>
            <person name="Brinkac L.M."/>
            <person name="Haft D.H."/>
            <person name="Selengut J.D."/>
            <person name="Sanka R."/>
            <person name="DePew J."/>
            <person name="Purushe J."/>
            <person name="Haake D.A."/>
            <person name="Matsunaga J."/>
            <person name="Vinetz J.M."/>
            <person name="Sutton G.G."/>
            <person name="Nierman W.C."/>
            <person name="Fouts D.E."/>
        </authorList>
    </citation>
    <scope>NUCLEOTIDE SEQUENCE [LARGE SCALE GENOMIC DNA]</scope>
    <source>
        <strain evidence="2 3">Ecochallenge</strain>
    </source>
</reference>
<accession>N1U2E2</accession>
<protein>
    <submittedName>
        <fullName evidence="2">Uncharacterized protein</fullName>
    </submittedName>
</protein>
<gene>
    <name evidence="2" type="ORF">LEP1GSC043_2552</name>
</gene>
<evidence type="ECO:0000256" key="1">
    <source>
        <dbReference type="SAM" id="MobiDB-lite"/>
    </source>
</evidence>
<dbReference type="EMBL" id="AHMI02000145">
    <property type="protein sequence ID" value="EMY14683.1"/>
    <property type="molecule type" value="Genomic_DNA"/>
</dbReference>
<sequence>MSISSGKTFDFIKPDAGLPKSKDPKIDLAEPGISLNNTIIRTTIILRTIMEISKSS</sequence>
<feature type="region of interest" description="Disordered" evidence="1">
    <location>
        <begin position="1"/>
        <end position="23"/>
    </location>
</feature>
<proteinExistence type="predicted"/>
<evidence type="ECO:0000313" key="2">
    <source>
        <dbReference type="EMBL" id="EMY14683.1"/>
    </source>
</evidence>
<dbReference type="AlphaFoldDB" id="N1U2E2"/>
<dbReference type="Proteomes" id="UP000012249">
    <property type="component" value="Unassembled WGS sequence"/>
</dbReference>
<evidence type="ECO:0000313" key="3">
    <source>
        <dbReference type="Proteomes" id="UP000012249"/>
    </source>
</evidence>
<organism evidence="2 3">
    <name type="scientific">Leptospira weilii str. Ecochallenge</name>
    <dbReference type="NCBI Taxonomy" id="1049986"/>
    <lineage>
        <taxon>Bacteria</taxon>
        <taxon>Pseudomonadati</taxon>
        <taxon>Spirochaetota</taxon>
        <taxon>Spirochaetia</taxon>
        <taxon>Leptospirales</taxon>
        <taxon>Leptospiraceae</taxon>
        <taxon>Leptospira</taxon>
    </lineage>
</organism>